<keyword evidence="7" id="KW-0472">Membrane</keyword>
<gene>
    <name evidence="10" type="ORF">I8Y21_001149</name>
</gene>
<dbReference type="CDD" id="cd00342">
    <property type="entry name" value="gram_neg_porins"/>
    <property type="match status" value="1"/>
</dbReference>
<dbReference type="GO" id="GO:0009279">
    <property type="term" value="C:cell outer membrane"/>
    <property type="evidence" value="ECO:0007669"/>
    <property type="project" value="UniProtKB-SubCell"/>
</dbReference>
<dbReference type="GO" id="GO:0034220">
    <property type="term" value="P:monoatomic ion transmembrane transport"/>
    <property type="evidence" value="ECO:0007669"/>
    <property type="project" value="InterPro"/>
</dbReference>
<evidence type="ECO:0000256" key="3">
    <source>
        <dbReference type="ARBA" id="ARBA00022452"/>
    </source>
</evidence>
<keyword evidence="8" id="KW-0998">Cell outer membrane</keyword>
<dbReference type="InterPro" id="IPR033900">
    <property type="entry name" value="Gram_neg_porin_domain"/>
</dbReference>
<dbReference type="AlphaFoldDB" id="A0AAN5RCN5"/>
<evidence type="ECO:0000256" key="7">
    <source>
        <dbReference type="ARBA" id="ARBA00023136"/>
    </source>
</evidence>
<evidence type="ECO:0000256" key="9">
    <source>
        <dbReference type="SAM" id="SignalP"/>
    </source>
</evidence>
<dbReference type="Gene3D" id="2.40.160.10">
    <property type="entry name" value="Porin"/>
    <property type="match status" value="1"/>
</dbReference>
<dbReference type="SUPFAM" id="SSF56935">
    <property type="entry name" value="Porins"/>
    <property type="match status" value="1"/>
</dbReference>
<evidence type="ECO:0000256" key="6">
    <source>
        <dbReference type="ARBA" id="ARBA00023114"/>
    </source>
</evidence>
<evidence type="ECO:0000313" key="10">
    <source>
        <dbReference type="EMBL" id="HAT1680539.1"/>
    </source>
</evidence>
<comment type="caution">
    <text evidence="10">The sequence shown here is derived from an EMBL/GenBank/DDBJ whole genome shotgun (WGS) entry which is preliminary data.</text>
</comment>
<dbReference type="InterPro" id="IPR001702">
    <property type="entry name" value="Porin_Gram-ve"/>
</dbReference>
<dbReference type="Pfam" id="PF00267">
    <property type="entry name" value="Porin_1"/>
    <property type="match status" value="1"/>
</dbReference>
<keyword evidence="6" id="KW-0406">Ion transport</keyword>
<dbReference type="EMBL" id="DACSEO010000009">
    <property type="protein sequence ID" value="HAT1680539.1"/>
    <property type="molecule type" value="Genomic_DNA"/>
</dbReference>
<dbReference type="Proteomes" id="UP000856143">
    <property type="component" value="Unassembled WGS sequence"/>
</dbReference>
<name>A0AAN5RCN5_KLEOX</name>
<feature type="signal peptide" evidence="9">
    <location>
        <begin position="1"/>
        <end position="24"/>
    </location>
</feature>
<keyword evidence="6" id="KW-0626">Porin</keyword>
<dbReference type="GO" id="GO:0046930">
    <property type="term" value="C:pore complex"/>
    <property type="evidence" value="ECO:0007669"/>
    <property type="project" value="UniProtKB-KW"/>
</dbReference>
<keyword evidence="6" id="KW-0813">Transport</keyword>
<reference evidence="10" key="2">
    <citation type="submission" date="2020-11" db="EMBL/GenBank/DDBJ databases">
        <authorList>
            <consortium name="NCBI Pathogen Detection Project"/>
        </authorList>
    </citation>
    <scope>NUCLEOTIDE SEQUENCE</scope>
    <source>
        <strain evidence="10">R404</strain>
    </source>
</reference>
<keyword evidence="5 9" id="KW-0732">Signal</keyword>
<sequence length="375" mass="41917">MMNRKCVNITVTSLCFLLSNTVCAAQLYNKNGTHFSLNGEIKGRHYFSKDKNADGDTSQVKLMFSGDTQINDILSGYSYWEYNIPVNNTESSGSRATTRIAYAGIKLGENNTLDYGRNYGILDDISGWTGIPVPEWGGESYDGIDNFMTYRTNNLLTYRNRSIFSILPGMDLGIQIQGKNDGWNDTEHETGPGSNNPRGIAHQNGNGAGASLIYHVTEGLSIGASYASSDRTLEQKTDHKGDRATGWNAGFKYDANKVYLAAYYGTVNNMHYTGSTDGFAHKARGFEALAQYRFDCGFTPSILYTQGTALNLHNENYSNDMDYIKFIDLAGMYHLNKNMEFIIEYKLNLLHKNRFTMANNISSDDITNVTLKYLF</sequence>
<comment type="subcellular location">
    <subcellularLocation>
        <location evidence="1">Cell outer membrane</location>
        <topology evidence="1">Multi-pass membrane protein</topology>
    </subcellularLocation>
</comment>
<dbReference type="GO" id="GO:0015288">
    <property type="term" value="F:porin activity"/>
    <property type="evidence" value="ECO:0007669"/>
    <property type="project" value="UniProtKB-KW"/>
</dbReference>
<comment type="similarity">
    <text evidence="2">Belongs to the Gram-negative porin family.</text>
</comment>
<evidence type="ECO:0000256" key="8">
    <source>
        <dbReference type="ARBA" id="ARBA00023237"/>
    </source>
</evidence>
<dbReference type="PANTHER" id="PTHR34501:SF8">
    <property type="entry name" value="OUTER MEMBRANE PORIN N-RELATED"/>
    <property type="match status" value="1"/>
</dbReference>
<dbReference type="PRINTS" id="PR00183">
    <property type="entry name" value="ECOLIPORIN"/>
</dbReference>
<dbReference type="InterPro" id="IPR023614">
    <property type="entry name" value="Porin_dom_sf"/>
</dbReference>
<evidence type="ECO:0000256" key="2">
    <source>
        <dbReference type="ARBA" id="ARBA00007539"/>
    </source>
</evidence>
<evidence type="ECO:0000313" key="11">
    <source>
        <dbReference type="Proteomes" id="UP000856143"/>
    </source>
</evidence>
<organism evidence="10 11">
    <name type="scientific">Klebsiella oxytoca</name>
    <dbReference type="NCBI Taxonomy" id="571"/>
    <lineage>
        <taxon>Bacteria</taxon>
        <taxon>Pseudomonadati</taxon>
        <taxon>Pseudomonadota</taxon>
        <taxon>Gammaproteobacteria</taxon>
        <taxon>Enterobacterales</taxon>
        <taxon>Enterobacteriaceae</taxon>
        <taxon>Klebsiella/Raoultella group</taxon>
        <taxon>Klebsiella</taxon>
    </lineage>
</organism>
<protein>
    <submittedName>
        <fullName evidence="10">Porin</fullName>
    </submittedName>
</protein>
<dbReference type="InterPro" id="IPR050298">
    <property type="entry name" value="Gram-neg_bact_OMP"/>
</dbReference>
<keyword evidence="4" id="KW-0812">Transmembrane</keyword>
<proteinExistence type="inferred from homology"/>
<reference evidence="10" key="1">
    <citation type="journal article" date="2018" name="Genome Biol.">
        <title>SKESA: strategic k-mer extension for scrupulous assemblies.</title>
        <authorList>
            <person name="Souvorov A."/>
            <person name="Agarwala R."/>
            <person name="Lipman D.J."/>
        </authorList>
    </citation>
    <scope>NUCLEOTIDE SEQUENCE</scope>
    <source>
        <strain evidence="10">R404</strain>
    </source>
</reference>
<evidence type="ECO:0000256" key="4">
    <source>
        <dbReference type="ARBA" id="ARBA00022692"/>
    </source>
</evidence>
<dbReference type="PANTHER" id="PTHR34501">
    <property type="entry name" value="PROTEIN YDDL-RELATED"/>
    <property type="match status" value="1"/>
</dbReference>
<keyword evidence="3" id="KW-1134">Transmembrane beta strand</keyword>
<feature type="chain" id="PRO_5042827798" evidence="9">
    <location>
        <begin position="25"/>
        <end position="375"/>
    </location>
</feature>
<dbReference type="InterPro" id="IPR001897">
    <property type="entry name" value="Porin_gammaproteobac"/>
</dbReference>
<evidence type="ECO:0000256" key="1">
    <source>
        <dbReference type="ARBA" id="ARBA00004571"/>
    </source>
</evidence>
<accession>A0AAN5RCN5</accession>
<evidence type="ECO:0000256" key="5">
    <source>
        <dbReference type="ARBA" id="ARBA00022729"/>
    </source>
</evidence>